<evidence type="ECO:0000313" key="3">
    <source>
        <dbReference type="EMBL" id="KAA5844199.1"/>
    </source>
</evidence>
<accession>A0AB34CAQ4</accession>
<feature type="domain" description="Fimbrial-type adhesion" evidence="2">
    <location>
        <begin position="204"/>
        <end position="328"/>
    </location>
</feature>
<dbReference type="InterPro" id="IPR008966">
    <property type="entry name" value="Adhesion_dom_sf"/>
</dbReference>
<dbReference type="Proteomes" id="UP000323924">
    <property type="component" value="Unassembled WGS sequence"/>
</dbReference>
<keyword evidence="1" id="KW-0732">Signal</keyword>
<dbReference type="EMBL" id="VWPC01000006">
    <property type="protein sequence ID" value="KAA5844199.1"/>
    <property type="molecule type" value="Genomic_DNA"/>
</dbReference>
<dbReference type="AlphaFoldDB" id="A0AB34CAQ4"/>
<comment type="caution">
    <text evidence="3">The sequence shown here is derived from an EMBL/GenBank/DDBJ whole genome shotgun (WGS) entry which is preliminary data.</text>
</comment>
<dbReference type="RefSeq" id="WP_150049523.1">
    <property type="nucleotide sequence ID" value="NZ_VWPC01000006.1"/>
</dbReference>
<name>A0AB34CAQ4_9PSED</name>
<evidence type="ECO:0000259" key="2">
    <source>
        <dbReference type="Pfam" id="PF00419"/>
    </source>
</evidence>
<dbReference type="InterPro" id="IPR000259">
    <property type="entry name" value="Adhesion_dom_fimbrial"/>
</dbReference>
<dbReference type="Gene3D" id="2.60.40.1090">
    <property type="entry name" value="Fimbrial-type adhesion domain"/>
    <property type="match status" value="1"/>
</dbReference>
<dbReference type="Pfam" id="PF00419">
    <property type="entry name" value="Fimbrial"/>
    <property type="match status" value="1"/>
</dbReference>
<organism evidence="3 4">
    <name type="scientific">Pseudomonas chlororaphis</name>
    <dbReference type="NCBI Taxonomy" id="587753"/>
    <lineage>
        <taxon>Bacteria</taxon>
        <taxon>Pseudomonadati</taxon>
        <taxon>Pseudomonadota</taxon>
        <taxon>Gammaproteobacteria</taxon>
        <taxon>Pseudomonadales</taxon>
        <taxon>Pseudomonadaceae</taxon>
        <taxon>Pseudomonas</taxon>
    </lineage>
</organism>
<evidence type="ECO:0000313" key="4">
    <source>
        <dbReference type="Proteomes" id="UP000323924"/>
    </source>
</evidence>
<dbReference type="SUPFAM" id="SSF49401">
    <property type="entry name" value="Bacterial adhesins"/>
    <property type="match status" value="1"/>
</dbReference>
<dbReference type="GO" id="GO:0009289">
    <property type="term" value="C:pilus"/>
    <property type="evidence" value="ECO:0007669"/>
    <property type="project" value="InterPro"/>
</dbReference>
<feature type="signal peptide" evidence="1">
    <location>
        <begin position="1"/>
        <end position="21"/>
    </location>
</feature>
<dbReference type="InterPro" id="IPR036937">
    <property type="entry name" value="Adhesion_dom_fimbrial_sf"/>
</dbReference>
<feature type="chain" id="PRO_5044329013" evidence="1">
    <location>
        <begin position="22"/>
        <end position="328"/>
    </location>
</feature>
<gene>
    <name evidence="3" type="ORF">F2A38_06940</name>
</gene>
<dbReference type="GO" id="GO:0007155">
    <property type="term" value="P:cell adhesion"/>
    <property type="evidence" value="ECO:0007669"/>
    <property type="project" value="InterPro"/>
</dbReference>
<sequence>MKLFLSILLLGVLSFSESGYALTCLKGGNVSTESANINTSIAVPDNAPKGKVLWRSPDYSMTVICNLDNSWAPGEDVYFYLSPTDQGMTQLGPDLEFGVNLGGREMTCSQLPGCRVKIGSVNSCMIICAKFNFPLSYNFFINKKSSAAESAGKDGPLSGLSRYDAFQIDGAQGINKDPAKNFRMTVAGLDRIRFVGCLAQLSVSPETVNFGKMSSANVRAGGVINEKPFTVLITKSCNSVYGISAVMKPVEGSVQNGDTLVPPQNASVGIRLLRENRTALPFNQEFELTEPSGDMAISKRFTAQLKWMADKAILGAFRAGATLDIYYK</sequence>
<reference evidence="3 4" key="1">
    <citation type="submission" date="2019-09" db="EMBL/GenBank/DDBJ databases">
        <authorList>
            <person name="Vacheron J."/>
            <person name="Dubost A."/>
            <person name="Prigent-Combaret C."/>
            <person name="Muller D."/>
        </authorList>
    </citation>
    <scope>NUCLEOTIDE SEQUENCE [LARGE SCALE GENOMIC DNA]</scope>
    <source>
        <strain evidence="3 4">JV497</strain>
    </source>
</reference>
<proteinExistence type="predicted"/>
<evidence type="ECO:0000256" key="1">
    <source>
        <dbReference type="SAM" id="SignalP"/>
    </source>
</evidence>
<protein>
    <submittedName>
        <fullName evidence="3">Fimbrial protein</fullName>
    </submittedName>
</protein>